<evidence type="ECO:0000259" key="1">
    <source>
        <dbReference type="Pfam" id="PF13274"/>
    </source>
</evidence>
<organism evidence="2 3">
    <name type="scientific">Xylocopilactobacillus apicola</name>
    <dbReference type="NCBI Taxonomy" id="2932184"/>
    <lineage>
        <taxon>Bacteria</taxon>
        <taxon>Bacillati</taxon>
        <taxon>Bacillota</taxon>
        <taxon>Bacilli</taxon>
        <taxon>Lactobacillales</taxon>
        <taxon>Lactobacillaceae</taxon>
        <taxon>Xylocopilactobacillus</taxon>
    </lineage>
</organism>
<gene>
    <name evidence="2" type="ORF">XA3_19350</name>
</gene>
<evidence type="ECO:0000313" key="2">
    <source>
        <dbReference type="EMBL" id="BDR59494.1"/>
    </source>
</evidence>
<keyword evidence="3" id="KW-1185">Reference proteome</keyword>
<evidence type="ECO:0000313" key="3">
    <source>
        <dbReference type="Proteomes" id="UP001321861"/>
    </source>
</evidence>
<reference evidence="2 3" key="1">
    <citation type="journal article" date="2023" name="Microbiol. Spectr.">
        <title>Symbiosis of Carpenter Bees with Uncharacterized Lactic Acid Bacteria Showing NAD Auxotrophy.</title>
        <authorList>
            <person name="Kawasaki S."/>
            <person name="Ozawa K."/>
            <person name="Mori T."/>
            <person name="Yamamoto A."/>
            <person name="Ito M."/>
            <person name="Ohkuma M."/>
            <person name="Sakamoto M."/>
            <person name="Matsutani M."/>
        </authorList>
    </citation>
    <scope>NUCLEOTIDE SEQUENCE [LARGE SCALE GENOMIC DNA]</scope>
    <source>
        <strain evidence="2 3">XA3</strain>
    </source>
</reference>
<dbReference type="Pfam" id="PF13274">
    <property type="entry name" value="SocA_Panacea"/>
    <property type="match status" value="1"/>
</dbReference>
<protein>
    <recommendedName>
        <fullName evidence="1">Antitoxin SocA-like Panacea domain-containing protein</fullName>
    </recommendedName>
</protein>
<dbReference type="InterPro" id="IPR025272">
    <property type="entry name" value="SocA_Panacea"/>
</dbReference>
<dbReference type="EMBL" id="AP026802">
    <property type="protein sequence ID" value="BDR59494.1"/>
    <property type="molecule type" value="Genomic_DNA"/>
</dbReference>
<sequence>MRDVTEYAKFFLKKGLDSEPNTFDGNMKLQKLLFFANFINYAENEKLLFSEKMCAFENGTVIEEVRQKYKNDYNSFKQDAMRFDPDFSQQEYEILNKTIDIFGNLNARELSKLNHEFNFWQKRYQASTNENGYFNKKLSEITTEDFDLEVDKIRQVLKIRQENQQDNQVTELVNGVTFFYDPNEIDVDKIMPQLDFFSMNEADEESYIVSLDDGNLVIM</sequence>
<feature type="domain" description="Antitoxin SocA-like Panacea" evidence="1">
    <location>
        <begin position="29"/>
        <end position="121"/>
    </location>
</feature>
<dbReference type="RefSeq" id="WP_317635285.1">
    <property type="nucleotide sequence ID" value="NZ_AP026802.1"/>
</dbReference>
<dbReference type="KEGG" id="xap:XA3_19350"/>
<dbReference type="AlphaFoldDB" id="A0AAU9DTM2"/>
<name>A0AAU9DTM2_9LACO</name>
<accession>A0AAU9DTM2</accession>
<dbReference type="Proteomes" id="UP001321861">
    <property type="component" value="Chromosome"/>
</dbReference>
<proteinExistence type="predicted"/>